<sequence length="229" mass="26486">MARSWIMKQVWSDLLFMHIPVDEADVIHRIPPGLELDTYDGQAWIGIVPFEMKGIHPRGLPAVPYVSQLFELNVRTYVKHGSKSGVYFFSLDCDKPLSVWIARTFFHLPYYNADIKVARDEGQTRFEAKRTHKGFPAGEFAASYKPASAPFRTQPGSLEHWLTERYCLYTDKGNQLYRGDISHDPWELQLAVCDLEYETLSAPFSRSSPDVLLHYARELHTYIHSYQKL</sequence>
<evidence type="ECO:0000313" key="2">
    <source>
        <dbReference type="Proteomes" id="UP001156102"/>
    </source>
</evidence>
<dbReference type="Pfam" id="PF09844">
    <property type="entry name" value="DUF2071"/>
    <property type="match status" value="1"/>
</dbReference>
<dbReference type="EMBL" id="JANCLT010000008">
    <property type="protein sequence ID" value="MCP8969881.1"/>
    <property type="molecule type" value="Genomic_DNA"/>
</dbReference>
<organism evidence="1 2">
    <name type="scientific">Ectobacillus ponti</name>
    <dbReference type="NCBI Taxonomy" id="2961894"/>
    <lineage>
        <taxon>Bacteria</taxon>
        <taxon>Bacillati</taxon>
        <taxon>Bacillota</taxon>
        <taxon>Bacilli</taxon>
        <taxon>Bacillales</taxon>
        <taxon>Bacillaceae</taxon>
        <taxon>Ectobacillus</taxon>
    </lineage>
</organism>
<dbReference type="SUPFAM" id="SSF160104">
    <property type="entry name" value="Acetoacetate decarboxylase-like"/>
    <property type="match status" value="1"/>
</dbReference>
<evidence type="ECO:0000313" key="1">
    <source>
        <dbReference type="EMBL" id="MCP8969881.1"/>
    </source>
</evidence>
<dbReference type="AlphaFoldDB" id="A0AA42BQZ0"/>
<dbReference type="InterPro" id="IPR018644">
    <property type="entry name" value="DUF2071"/>
</dbReference>
<name>A0AA42BQZ0_9BACI</name>
<dbReference type="RefSeq" id="WP_254759801.1">
    <property type="nucleotide sequence ID" value="NZ_JANCLT010000008.1"/>
</dbReference>
<dbReference type="PANTHER" id="PTHR39186:SF1">
    <property type="entry name" value="DUF2071 DOMAIN-CONTAINING PROTEIN"/>
    <property type="match status" value="1"/>
</dbReference>
<protein>
    <submittedName>
        <fullName evidence="1">DUF2071 domain-containing protein</fullName>
    </submittedName>
</protein>
<dbReference type="PANTHER" id="PTHR39186">
    <property type="entry name" value="DUF2071 FAMILY PROTEIN"/>
    <property type="match status" value="1"/>
</dbReference>
<dbReference type="InterPro" id="IPR023375">
    <property type="entry name" value="ADC_dom_sf"/>
</dbReference>
<gene>
    <name evidence="1" type="ORF">NK662_15245</name>
</gene>
<comment type="caution">
    <text evidence="1">The sequence shown here is derived from an EMBL/GenBank/DDBJ whole genome shotgun (WGS) entry which is preliminary data.</text>
</comment>
<dbReference type="Proteomes" id="UP001156102">
    <property type="component" value="Unassembled WGS sequence"/>
</dbReference>
<keyword evidence="2" id="KW-1185">Reference proteome</keyword>
<proteinExistence type="predicted"/>
<dbReference type="Gene3D" id="2.40.400.10">
    <property type="entry name" value="Acetoacetate decarboxylase-like"/>
    <property type="match status" value="1"/>
</dbReference>
<accession>A0AA42BQZ0</accession>
<reference evidence="1" key="1">
    <citation type="submission" date="2022-07" db="EMBL/GenBank/DDBJ databases">
        <authorList>
            <person name="Li W.-J."/>
            <person name="Deng Q.-Q."/>
        </authorList>
    </citation>
    <scope>NUCLEOTIDE SEQUENCE</scope>
    <source>
        <strain evidence="1">SYSU M60031</strain>
    </source>
</reference>